<protein>
    <recommendedName>
        <fullName evidence="3">Secreted protein</fullName>
    </recommendedName>
</protein>
<evidence type="ECO:0008006" key="3">
    <source>
        <dbReference type="Google" id="ProtNLM"/>
    </source>
</evidence>
<accession>A0A0L8HBQ2</accession>
<dbReference type="EMBL" id="KQ418711">
    <property type="protein sequence ID" value="KOF86200.1"/>
    <property type="molecule type" value="Genomic_DNA"/>
</dbReference>
<keyword evidence="1" id="KW-0732">Signal</keyword>
<name>A0A0L8HBQ2_OCTBM</name>
<evidence type="ECO:0000313" key="2">
    <source>
        <dbReference type="EMBL" id="KOF86200.1"/>
    </source>
</evidence>
<organism evidence="2">
    <name type="scientific">Octopus bimaculoides</name>
    <name type="common">California two-spotted octopus</name>
    <dbReference type="NCBI Taxonomy" id="37653"/>
    <lineage>
        <taxon>Eukaryota</taxon>
        <taxon>Metazoa</taxon>
        <taxon>Spiralia</taxon>
        <taxon>Lophotrochozoa</taxon>
        <taxon>Mollusca</taxon>
        <taxon>Cephalopoda</taxon>
        <taxon>Coleoidea</taxon>
        <taxon>Octopodiformes</taxon>
        <taxon>Octopoda</taxon>
        <taxon>Incirrata</taxon>
        <taxon>Octopodidae</taxon>
        <taxon>Octopus</taxon>
    </lineage>
</organism>
<proteinExistence type="predicted"/>
<evidence type="ECO:0000256" key="1">
    <source>
        <dbReference type="SAM" id="SignalP"/>
    </source>
</evidence>
<reference evidence="2" key="1">
    <citation type="submission" date="2015-07" db="EMBL/GenBank/DDBJ databases">
        <title>MeaNS - Measles Nucleotide Surveillance Program.</title>
        <authorList>
            <person name="Tran T."/>
            <person name="Druce J."/>
        </authorList>
    </citation>
    <scope>NUCLEOTIDE SEQUENCE</scope>
    <source>
        <strain evidence="2">UCB-OBI-ISO-001</strain>
        <tissue evidence="2">Gonad</tissue>
    </source>
</reference>
<gene>
    <name evidence="2" type="ORF">OCBIM_22019011mg</name>
</gene>
<sequence>MFTLIIHLCVCVCVCVCEVQIRDKRIKRKGFETSKNLIRSKRFLTINLLTRVCVCCVCEECVCV</sequence>
<dbReference type="AlphaFoldDB" id="A0A0L8HBQ2"/>
<feature type="chain" id="PRO_5005583651" description="Secreted protein" evidence="1">
    <location>
        <begin position="18"/>
        <end position="64"/>
    </location>
</feature>
<feature type="signal peptide" evidence="1">
    <location>
        <begin position="1"/>
        <end position="17"/>
    </location>
</feature>